<dbReference type="OrthoDB" id="3267930at2"/>
<evidence type="ECO:0000313" key="3">
    <source>
        <dbReference type="EMBL" id="OLS01914.1"/>
    </source>
</evidence>
<organism evidence="3 4">
    <name type="scientific">Tissierella creatinophila DSM 6911</name>
    <dbReference type="NCBI Taxonomy" id="1123403"/>
    <lineage>
        <taxon>Bacteria</taxon>
        <taxon>Bacillati</taxon>
        <taxon>Bacillota</taxon>
        <taxon>Tissierellia</taxon>
        <taxon>Tissierellales</taxon>
        <taxon>Tissierellaceae</taxon>
        <taxon>Tissierella</taxon>
    </lineage>
</organism>
<evidence type="ECO:0000313" key="4">
    <source>
        <dbReference type="Proteomes" id="UP000186112"/>
    </source>
</evidence>
<proteinExistence type="predicted"/>
<dbReference type="RefSeq" id="WP_075727733.1">
    <property type="nucleotide sequence ID" value="NZ_LTDM01000053.1"/>
</dbReference>
<protein>
    <recommendedName>
        <fullName evidence="2">DUF4300 domain-containing protein</fullName>
    </recommendedName>
</protein>
<gene>
    <name evidence="3" type="ORF">TICRE_20560</name>
</gene>
<dbReference type="AlphaFoldDB" id="A0A1U7M3L9"/>
<name>A0A1U7M3L9_TISCR</name>
<dbReference type="Proteomes" id="UP000186112">
    <property type="component" value="Unassembled WGS sequence"/>
</dbReference>
<feature type="chain" id="PRO_5012730596" description="DUF4300 domain-containing protein" evidence="1">
    <location>
        <begin position="23"/>
        <end position="302"/>
    </location>
</feature>
<feature type="signal peptide" evidence="1">
    <location>
        <begin position="1"/>
        <end position="22"/>
    </location>
</feature>
<comment type="caution">
    <text evidence="3">The sequence shown here is derived from an EMBL/GenBank/DDBJ whole genome shotgun (WGS) entry which is preliminary data.</text>
</comment>
<dbReference type="EMBL" id="LTDM01000053">
    <property type="protein sequence ID" value="OLS01914.1"/>
    <property type="molecule type" value="Genomic_DNA"/>
</dbReference>
<feature type="domain" description="DUF4300" evidence="2">
    <location>
        <begin position="37"/>
        <end position="287"/>
    </location>
</feature>
<evidence type="ECO:0000256" key="1">
    <source>
        <dbReference type="SAM" id="SignalP"/>
    </source>
</evidence>
<accession>A0A1U7M3L9</accession>
<keyword evidence="1" id="KW-0732">Signal</keyword>
<sequence>MKKSLNILLITLFFLISLTACSKQPVNKKEEYKKTLTYSNLTDSLSQDEVRKAMKLAGITNESIDSFFEDVNSFNSTIEEKSLVEDGFITIDSLEPEYDLPAMQEMWDSKNLEFMGYNCRITSYDLMKDSISIGKPDTKNSSWLIFDEDALENSPKKLFNEDQLEEFKTLYSFIPTENTKDISVHVKNIKEDWKSKEIKFPNKDKKSIISVFFHDEEGYLFIGHMGVLIPTEDGKLLFIEKLSFQAPYQVVKFDNRTDLNDYLMNQYDVSWDQPTAKPFIMENDELLEGYRENPNNSESDSK</sequence>
<reference evidence="3 4" key="1">
    <citation type="submission" date="2016-02" db="EMBL/GenBank/DDBJ databases">
        <title>Genome sequence of Tissierella creatinophila DSM 6911.</title>
        <authorList>
            <person name="Poehlein A."/>
            <person name="Daniel R."/>
        </authorList>
    </citation>
    <scope>NUCLEOTIDE SEQUENCE [LARGE SCALE GENOMIC DNA]</scope>
    <source>
        <strain evidence="3 4">DSM 6911</strain>
    </source>
</reference>
<evidence type="ECO:0000259" key="2">
    <source>
        <dbReference type="Pfam" id="PF14133"/>
    </source>
</evidence>
<dbReference type="Pfam" id="PF14133">
    <property type="entry name" value="DUF4300"/>
    <property type="match status" value="1"/>
</dbReference>
<keyword evidence="4" id="KW-1185">Reference proteome</keyword>
<dbReference type="InterPro" id="IPR025389">
    <property type="entry name" value="DUF4300"/>
</dbReference>
<dbReference type="PROSITE" id="PS51257">
    <property type="entry name" value="PROKAR_LIPOPROTEIN"/>
    <property type="match status" value="1"/>
</dbReference>